<sequence length="66" mass="7736">MGLFSSREDKIKKLNDELSNFDEELLYKEALKSIYEGAKMSTDAQFDEFLVLHHDLQEIKKAIENK</sequence>
<comment type="caution">
    <text evidence="1">The sequence shown here is derived from an EMBL/GenBank/DDBJ whole genome shotgun (WGS) entry which is preliminary data.</text>
</comment>
<accession>A0A6L5P1R4</accession>
<evidence type="ECO:0000313" key="1">
    <source>
        <dbReference type="EMBL" id="MRH08383.1"/>
    </source>
</evidence>
<name>A0A6L5P1R4_LIMRT</name>
<evidence type="ECO:0000313" key="2">
    <source>
        <dbReference type="Proteomes" id="UP000472879"/>
    </source>
</evidence>
<organism evidence="1 2">
    <name type="scientific">Limosilactobacillus reuteri</name>
    <name type="common">Lactobacillus reuteri</name>
    <dbReference type="NCBI Taxonomy" id="1598"/>
    <lineage>
        <taxon>Bacteria</taxon>
        <taxon>Bacillati</taxon>
        <taxon>Bacillota</taxon>
        <taxon>Bacilli</taxon>
        <taxon>Lactobacillales</taxon>
        <taxon>Lactobacillaceae</taxon>
        <taxon>Limosilactobacillus</taxon>
    </lineage>
</organism>
<dbReference type="RefSeq" id="WP_153704604.1">
    <property type="nucleotide sequence ID" value="NZ_WJNA01000005.1"/>
</dbReference>
<dbReference type="AlphaFoldDB" id="A0A6L5P1R4"/>
<gene>
    <name evidence="1" type="ORF">GIX81_02785</name>
</gene>
<reference evidence="1 2" key="1">
    <citation type="submission" date="2019-11" db="EMBL/GenBank/DDBJ databases">
        <title>Draft genome sequence of 12 host-associated Lactobacillus reuteri rodent strains.</title>
        <authorList>
            <person name="Zhang S."/>
            <person name="Ozcam M."/>
            <person name="Van Pijkeren J.P."/>
        </authorList>
    </citation>
    <scope>NUCLEOTIDE SEQUENCE [LARGE SCALE GENOMIC DNA]</scope>
    <source>
        <strain evidence="1 2">Lr4020</strain>
    </source>
</reference>
<proteinExistence type="predicted"/>
<dbReference type="EMBL" id="WJNA01000005">
    <property type="protein sequence ID" value="MRH08383.1"/>
    <property type="molecule type" value="Genomic_DNA"/>
</dbReference>
<dbReference type="Proteomes" id="UP000472879">
    <property type="component" value="Unassembled WGS sequence"/>
</dbReference>
<protein>
    <submittedName>
        <fullName evidence="1">Uncharacterized protein</fullName>
    </submittedName>
</protein>